<organism evidence="1 2">
    <name type="scientific">Pseudanabaena mucicola FACHB-723</name>
    <dbReference type="NCBI Taxonomy" id="2692860"/>
    <lineage>
        <taxon>Bacteria</taxon>
        <taxon>Bacillati</taxon>
        <taxon>Cyanobacteriota</taxon>
        <taxon>Cyanophyceae</taxon>
        <taxon>Pseudanabaenales</taxon>
        <taxon>Pseudanabaenaceae</taxon>
        <taxon>Pseudanabaena</taxon>
    </lineage>
</organism>
<gene>
    <name evidence="1" type="ORF">H6F41_17880</name>
</gene>
<reference evidence="1 2" key="1">
    <citation type="journal article" date="2020" name="ISME J.">
        <title>Comparative genomics reveals insights into cyanobacterial evolution and habitat adaptation.</title>
        <authorList>
            <person name="Chen M.Y."/>
            <person name="Teng W.K."/>
            <person name="Zhao L."/>
            <person name="Hu C.X."/>
            <person name="Zhou Y.K."/>
            <person name="Han B.P."/>
            <person name="Song L.R."/>
            <person name="Shu W.S."/>
        </authorList>
    </citation>
    <scope>NUCLEOTIDE SEQUENCE [LARGE SCALE GENOMIC DNA]</scope>
    <source>
        <strain evidence="1 2">FACHB-723</strain>
    </source>
</reference>
<sequence length="149" mass="16694">MTQITEQNQSNLVEENIIDNPADIAAEMKRLSSAWLQAVQNVQRNPKPLMDKPLVDVDEPVMISVDELQTILNDRPIALLCNAIDKLDSSLAKVRTLYRSQVFTEEEQRNRDLGIADGSDSELVHAIGAELKELRAVLKKAMQQIKAES</sequence>
<proteinExistence type="predicted"/>
<evidence type="ECO:0000313" key="2">
    <source>
        <dbReference type="Proteomes" id="UP000642094"/>
    </source>
</evidence>
<accession>A0ABR8A2D2</accession>
<keyword evidence="2" id="KW-1185">Reference proteome</keyword>
<comment type="caution">
    <text evidence="1">The sequence shown here is derived from an EMBL/GenBank/DDBJ whole genome shotgun (WGS) entry which is preliminary data.</text>
</comment>
<dbReference type="Proteomes" id="UP000642094">
    <property type="component" value="Unassembled WGS sequence"/>
</dbReference>
<dbReference type="EMBL" id="JACJQB010000067">
    <property type="protein sequence ID" value="MBD2189999.1"/>
    <property type="molecule type" value="Genomic_DNA"/>
</dbReference>
<name>A0ABR8A2D2_9CYAN</name>
<evidence type="ECO:0000313" key="1">
    <source>
        <dbReference type="EMBL" id="MBD2189999.1"/>
    </source>
</evidence>
<dbReference type="RefSeq" id="WP_190404808.1">
    <property type="nucleotide sequence ID" value="NZ_JACJQB010000067.1"/>
</dbReference>
<protein>
    <submittedName>
        <fullName evidence="1">Uncharacterized protein</fullName>
    </submittedName>
</protein>